<keyword evidence="3" id="KW-1185">Reference proteome</keyword>
<feature type="region of interest" description="Disordered" evidence="1">
    <location>
        <begin position="1"/>
        <end position="27"/>
    </location>
</feature>
<feature type="region of interest" description="Disordered" evidence="1">
    <location>
        <begin position="323"/>
        <end position="359"/>
    </location>
</feature>
<feature type="compositionally biased region" description="Basic and acidic residues" evidence="1">
    <location>
        <begin position="188"/>
        <end position="216"/>
    </location>
</feature>
<organism evidence="2 3">
    <name type="scientific">Kwoniella mangroviensis CBS 10435</name>
    <dbReference type="NCBI Taxonomy" id="1331196"/>
    <lineage>
        <taxon>Eukaryota</taxon>
        <taxon>Fungi</taxon>
        <taxon>Dikarya</taxon>
        <taxon>Basidiomycota</taxon>
        <taxon>Agaricomycotina</taxon>
        <taxon>Tremellomycetes</taxon>
        <taxon>Tremellales</taxon>
        <taxon>Cryptococcaceae</taxon>
        <taxon>Kwoniella</taxon>
    </lineage>
</organism>
<name>A0A1B9IX82_9TREE</name>
<feature type="compositionally biased region" description="Basic and acidic residues" evidence="1">
    <location>
        <begin position="104"/>
        <end position="113"/>
    </location>
</feature>
<dbReference type="EMBL" id="KI669460">
    <property type="protein sequence ID" value="OCF60141.1"/>
    <property type="molecule type" value="Genomic_DNA"/>
</dbReference>
<feature type="compositionally biased region" description="Low complexity" evidence="1">
    <location>
        <begin position="347"/>
        <end position="359"/>
    </location>
</feature>
<reference evidence="3" key="2">
    <citation type="submission" date="2013-12" db="EMBL/GenBank/DDBJ databases">
        <title>Evolution of pathogenesis and genome organization in the Tremellales.</title>
        <authorList>
            <person name="Cuomo C."/>
            <person name="Litvintseva A."/>
            <person name="Heitman J."/>
            <person name="Chen Y."/>
            <person name="Sun S."/>
            <person name="Springer D."/>
            <person name="Dromer F."/>
            <person name="Young S."/>
            <person name="Zeng Q."/>
            <person name="Chapman S."/>
            <person name="Gujja S."/>
            <person name="Saif S."/>
            <person name="Birren B."/>
        </authorList>
    </citation>
    <scope>NUCLEOTIDE SEQUENCE [LARGE SCALE GENOMIC DNA]</scope>
    <source>
        <strain evidence="3">CBS 10435</strain>
    </source>
</reference>
<sequence length="479" mass="51780">MLATSPKAISPVNDHIPSSPLSSKERSQSITYPRAFLLSLAYPNEHQDHPGAEPRKISRRLSSFTPILRCSVAMTDSDWGISEDQSSLFDNQPISRDLPIPLSGERHPCDRSRSRSRSRSGISRGNSSDDGYGYGYGHGNGVSTRDSETLFSYRSMDDKEGKLPILVDFDDPFGTNGIGNGQTPSHRHLNDSDQEKDKVHKGIVNGKERERERESIFPRSVNSSTTSLQNLGIRLGPREDLVDQNSLVGGGGKISRSNSNSSIASSKSVWNRRSSSPFGGHHGTSELNPFAPPFPLPNPNNGHGNGLIQPKPISLNEAIQRRISTSSDRSNPRSQSNSPESLAVAGSLPLPKNLPSSLPAKPSPLPPVFVKRESAALPQPMALPDIAPLGKDWHGDNSLSGNEKRRRASLLHAGQAISRGSSPLARGLGGGSAPNSRRGSMVSSNDEITIRARSPGTGDRKELGMGMGRRNSHSNKERW</sequence>
<feature type="region of interest" description="Disordered" evidence="1">
    <location>
        <begin position="174"/>
        <end position="228"/>
    </location>
</feature>
<feature type="region of interest" description="Disordered" evidence="1">
    <location>
        <begin position="84"/>
        <end position="145"/>
    </location>
</feature>
<feature type="compositionally biased region" description="Polar residues" evidence="1">
    <location>
        <begin position="84"/>
        <end position="94"/>
    </location>
</feature>
<reference evidence="2 3" key="1">
    <citation type="submission" date="2013-07" db="EMBL/GenBank/DDBJ databases">
        <title>The Genome Sequence of Kwoniella mangroviensis CBS10435.</title>
        <authorList>
            <consortium name="The Broad Institute Genome Sequencing Platform"/>
            <person name="Cuomo C."/>
            <person name="Litvintseva A."/>
            <person name="Chen Y."/>
            <person name="Heitman J."/>
            <person name="Sun S."/>
            <person name="Springer D."/>
            <person name="Dromer F."/>
            <person name="Young S.K."/>
            <person name="Zeng Q."/>
            <person name="Gargeya S."/>
            <person name="Fitzgerald M."/>
            <person name="Abouelleil A."/>
            <person name="Alvarado L."/>
            <person name="Berlin A.M."/>
            <person name="Chapman S.B."/>
            <person name="Dewar J."/>
            <person name="Goldberg J."/>
            <person name="Griggs A."/>
            <person name="Gujja S."/>
            <person name="Hansen M."/>
            <person name="Howarth C."/>
            <person name="Imamovic A."/>
            <person name="Larimer J."/>
            <person name="McCowan C."/>
            <person name="Murphy C."/>
            <person name="Pearson M."/>
            <person name="Priest M."/>
            <person name="Roberts A."/>
            <person name="Saif S."/>
            <person name="Shea T."/>
            <person name="Sykes S."/>
            <person name="Wortman J."/>
            <person name="Nusbaum C."/>
            <person name="Birren B."/>
        </authorList>
    </citation>
    <scope>NUCLEOTIDE SEQUENCE [LARGE SCALE GENOMIC DNA]</scope>
    <source>
        <strain evidence="2 3">CBS 10435</strain>
    </source>
</reference>
<dbReference type="AlphaFoldDB" id="A0A1B9IX82"/>
<evidence type="ECO:0000256" key="1">
    <source>
        <dbReference type="SAM" id="MobiDB-lite"/>
    </source>
</evidence>
<feature type="compositionally biased region" description="Low complexity" evidence="1">
    <location>
        <begin position="119"/>
        <end position="131"/>
    </location>
</feature>
<feature type="compositionally biased region" description="Polar residues" evidence="1">
    <location>
        <begin position="433"/>
        <end position="447"/>
    </location>
</feature>
<accession>A0A1B9IX82</accession>
<feature type="region of interest" description="Disordered" evidence="1">
    <location>
        <begin position="244"/>
        <end position="310"/>
    </location>
</feature>
<evidence type="ECO:0000313" key="3">
    <source>
        <dbReference type="Proteomes" id="UP000092583"/>
    </source>
</evidence>
<evidence type="ECO:0000313" key="2">
    <source>
        <dbReference type="EMBL" id="OCF60141.1"/>
    </source>
</evidence>
<dbReference type="OrthoDB" id="2565396at2759"/>
<dbReference type="Proteomes" id="UP000092583">
    <property type="component" value="Unassembled WGS sequence"/>
</dbReference>
<feature type="compositionally biased region" description="Low complexity" evidence="1">
    <location>
        <begin position="254"/>
        <end position="276"/>
    </location>
</feature>
<feature type="compositionally biased region" description="Polar residues" evidence="1">
    <location>
        <begin position="323"/>
        <end position="340"/>
    </location>
</feature>
<gene>
    <name evidence="2" type="ORF">L486_02821</name>
</gene>
<protein>
    <submittedName>
        <fullName evidence="2">Uncharacterized protein</fullName>
    </submittedName>
</protein>
<feature type="region of interest" description="Disordered" evidence="1">
    <location>
        <begin position="414"/>
        <end position="479"/>
    </location>
</feature>
<proteinExistence type="predicted"/>